<evidence type="ECO:0000313" key="3">
    <source>
        <dbReference type="Proteomes" id="UP001289374"/>
    </source>
</evidence>
<protein>
    <submittedName>
        <fullName evidence="2">Uncharacterized protein</fullName>
    </submittedName>
</protein>
<reference evidence="2" key="1">
    <citation type="submission" date="2020-06" db="EMBL/GenBank/DDBJ databases">
        <authorList>
            <person name="Li T."/>
            <person name="Hu X."/>
            <person name="Zhang T."/>
            <person name="Song X."/>
            <person name="Zhang H."/>
            <person name="Dai N."/>
            <person name="Sheng W."/>
            <person name="Hou X."/>
            <person name="Wei L."/>
        </authorList>
    </citation>
    <scope>NUCLEOTIDE SEQUENCE</scope>
    <source>
        <strain evidence="2">K16</strain>
        <tissue evidence="2">Leaf</tissue>
    </source>
</reference>
<feature type="region of interest" description="Disordered" evidence="1">
    <location>
        <begin position="1"/>
        <end position="20"/>
    </location>
</feature>
<sequence length="202" mass="22235">MGEPNPRSRGGKSNTQSMRCPHCAGPLAKEMETSEWTVPPLIRDSFSMDQPLAYSGRILWLQPCLYDLMTSIAFPVLIRNILFVLPLPFTLHDYKSFNAVLPSFVDVHYCPPSEIYLFDHVNKEGSCDKNIFILFCLNISAVMPIVRKWIKGPMWVHFLIGAPPVIVFSSGCAGGSIPALAQLASSSYHAFASSSPSPPSSS</sequence>
<evidence type="ECO:0000256" key="1">
    <source>
        <dbReference type="SAM" id="MobiDB-lite"/>
    </source>
</evidence>
<name>A0AAE1XCX1_9LAMI</name>
<organism evidence="2 3">
    <name type="scientific">Sesamum angolense</name>
    <dbReference type="NCBI Taxonomy" id="2727404"/>
    <lineage>
        <taxon>Eukaryota</taxon>
        <taxon>Viridiplantae</taxon>
        <taxon>Streptophyta</taxon>
        <taxon>Embryophyta</taxon>
        <taxon>Tracheophyta</taxon>
        <taxon>Spermatophyta</taxon>
        <taxon>Magnoliopsida</taxon>
        <taxon>eudicotyledons</taxon>
        <taxon>Gunneridae</taxon>
        <taxon>Pentapetalae</taxon>
        <taxon>asterids</taxon>
        <taxon>lamiids</taxon>
        <taxon>Lamiales</taxon>
        <taxon>Pedaliaceae</taxon>
        <taxon>Sesamum</taxon>
    </lineage>
</organism>
<comment type="caution">
    <text evidence="2">The sequence shown here is derived from an EMBL/GenBank/DDBJ whole genome shotgun (WGS) entry which is preliminary data.</text>
</comment>
<dbReference type="EMBL" id="JACGWL010000002">
    <property type="protein sequence ID" value="KAK4409152.1"/>
    <property type="molecule type" value="Genomic_DNA"/>
</dbReference>
<gene>
    <name evidence="2" type="ORF">Sango_0496200</name>
</gene>
<dbReference type="AlphaFoldDB" id="A0AAE1XCX1"/>
<dbReference type="Proteomes" id="UP001289374">
    <property type="component" value="Unassembled WGS sequence"/>
</dbReference>
<keyword evidence="3" id="KW-1185">Reference proteome</keyword>
<accession>A0AAE1XCX1</accession>
<dbReference type="PANTHER" id="PTHR34459:SF3">
    <property type="entry name" value="OS01G0264500 PROTEIN"/>
    <property type="match status" value="1"/>
</dbReference>
<evidence type="ECO:0000313" key="2">
    <source>
        <dbReference type="EMBL" id="KAK4409152.1"/>
    </source>
</evidence>
<proteinExistence type="predicted"/>
<dbReference type="PANTHER" id="PTHR34459">
    <property type="entry name" value="OS01G0264500 PROTEIN"/>
    <property type="match status" value="1"/>
</dbReference>
<reference evidence="2" key="2">
    <citation type="journal article" date="2024" name="Plant">
        <title>Genomic evolution and insights into agronomic trait innovations of Sesamum species.</title>
        <authorList>
            <person name="Miao H."/>
            <person name="Wang L."/>
            <person name="Qu L."/>
            <person name="Liu H."/>
            <person name="Sun Y."/>
            <person name="Le M."/>
            <person name="Wang Q."/>
            <person name="Wei S."/>
            <person name="Zheng Y."/>
            <person name="Lin W."/>
            <person name="Duan Y."/>
            <person name="Cao H."/>
            <person name="Xiong S."/>
            <person name="Wang X."/>
            <person name="Wei L."/>
            <person name="Li C."/>
            <person name="Ma Q."/>
            <person name="Ju M."/>
            <person name="Zhao R."/>
            <person name="Li G."/>
            <person name="Mu C."/>
            <person name="Tian Q."/>
            <person name="Mei H."/>
            <person name="Zhang T."/>
            <person name="Gao T."/>
            <person name="Zhang H."/>
        </authorList>
    </citation>
    <scope>NUCLEOTIDE SEQUENCE</scope>
    <source>
        <strain evidence="2">K16</strain>
    </source>
</reference>